<dbReference type="InterPro" id="IPR011010">
    <property type="entry name" value="DNA_brk_join_enz"/>
</dbReference>
<evidence type="ECO:0000256" key="2">
    <source>
        <dbReference type="ARBA" id="ARBA00023172"/>
    </source>
</evidence>
<dbReference type="Pfam" id="PF13102">
    <property type="entry name" value="Phage_int_SAM_5"/>
    <property type="match status" value="1"/>
</dbReference>
<dbReference type="InterPro" id="IPR010998">
    <property type="entry name" value="Integrase_recombinase_N"/>
</dbReference>
<name>A0A918SBJ1_9FLAO</name>
<dbReference type="Pfam" id="PF17293">
    <property type="entry name" value="Arm-DNA-bind_5"/>
    <property type="match status" value="1"/>
</dbReference>
<dbReference type="Gene3D" id="1.10.443.10">
    <property type="entry name" value="Intergrase catalytic core"/>
    <property type="match status" value="1"/>
</dbReference>
<sequence length="364" mass="42909">MKDLSHYARITVNGKCSEMSLKRKTPVNEWDSSKGRLKGTTPRVRKLNSYLDQVYSQLLDTHKKLLDRDNLITAAKVKASYAGLDEDHKTIKDIVTYHNDKMKEVLKWGTLKNYHTTANYLEEFLKKKKKTDNIYLKHINYQFITEFEMFLRGYRPKKARKTCGTNGTMKHLERLKKLLNLAIKLEWLEKNPFKSYNFKFERNDRQFLTERELHILEETVFTSASLERIKDMFVFSCYSGLTYIELKELTTDNLVKGMDGKDWIYTKREKTQQSVKIPLLNPAKEIIKKCQDQRVKETKEVFPVISNQKTKYILPSLLKNSVVLILPQQNVSSNITYHIPFTSQKLRFRKSGTLIWSWTQGKKL</sequence>
<evidence type="ECO:0000259" key="4">
    <source>
        <dbReference type="Pfam" id="PF17293"/>
    </source>
</evidence>
<keyword evidence="2" id="KW-0233">DNA recombination</keyword>
<feature type="domain" description="Arm DNA-binding" evidence="4">
    <location>
        <begin position="7"/>
        <end position="78"/>
    </location>
</feature>
<dbReference type="Gene3D" id="1.10.150.130">
    <property type="match status" value="1"/>
</dbReference>
<dbReference type="GO" id="GO:0015074">
    <property type="term" value="P:DNA integration"/>
    <property type="evidence" value="ECO:0007669"/>
    <property type="project" value="InterPro"/>
</dbReference>
<dbReference type="AlphaFoldDB" id="A0A918SBJ1"/>
<protein>
    <submittedName>
        <fullName evidence="5">Transposase</fullName>
    </submittedName>
</protein>
<reference evidence="5" key="2">
    <citation type="submission" date="2020-09" db="EMBL/GenBank/DDBJ databases">
        <authorList>
            <person name="Sun Q."/>
            <person name="Kim S."/>
        </authorList>
    </citation>
    <scope>NUCLEOTIDE SEQUENCE</scope>
    <source>
        <strain evidence="5">KCTC 12719</strain>
    </source>
</reference>
<organism evidence="5 6">
    <name type="scientific">Salinimicrobium marinum</name>
    <dbReference type="NCBI Taxonomy" id="680283"/>
    <lineage>
        <taxon>Bacteria</taxon>
        <taxon>Pseudomonadati</taxon>
        <taxon>Bacteroidota</taxon>
        <taxon>Flavobacteriia</taxon>
        <taxon>Flavobacteriales</taxon>
        <taxon>Flavobacteriaceae</taxon>
        <taxon>Salinimicrobium</taxon>
    </lineage>
</organism>
<feature type="domain" description="Phage integrase SAM-like" evidence="3">
    <location>
        <begin position="93"/>
        <end position="197"/>
    </location>
</feature>
<keyword evidence="1" id="KW-0238">DNA-binding</keyword>
<comment type="caution">
    <text evidence="5">The sequence shown here is derived from an EMBL/GenBank/DDBJ whole genome shotgun (WGS) entry which is preliminary data.</text>
</comment>
<dbReference type="EMBL" id="BMXB01000002">
    <property type="protein sequence ID" value="GHA30552.1"/>
    <property type="molecule type" value="Genomic_DNA"/>
</dbReference>
<dbReference type="InterPro" id="IPR013762">
    <property type="entry name" value="Integrase-like_cat_sf"/>
</dbReference>
<dbReference type="RefSeq" id="WP_229793660.1">
    <property type="nucleotide sequence ID" value="NZ_BMXB01000002.1"/>
</dbReference>
<dbReference type="InterPro" id="IPR035386">
    <property type="entry name" value="Arm-DNA-bind_5"/>
</dbReference>
<dbReference type="Proteomes" id="UP000610456">
    <property type="component" value="Unassembled WGS sequence"/>
</dbReference>
<gene>
    <name evidence="5" type="ORF">GCM10007103_10000</name>
</gene>
<evidence type="ECO:0000256" key="1">
    <source>
        <dbReference type="ARBA" id="ARBA00023125"/>
    </source>
</evidence>
<dbReference type="InterPro" id="IPR025269">
    <property type="entry name" value="SAM-like_dom"/>
</dbReference>
<dbReference type="GO" id="GO:0003677">
    <property type="term" value="F:DNA binding"/>
    <property type="evidence" value="ECO:0007669"/>
    <property type="project" value="UniProtKB-KW"/>
</dbReference>
<dbReference type="SUPFAM" id="SSF56349">
    <property type="entry name" value="DNA breaking-rejoining enzymes"/>
    <property type="match status" value="1"/>
</dbReference>
<keyword evidence="6" id="KW-1185">Reference proteome</keyword>
<dbReference type="GO" id="GO:0006310">
    <property type="term" value="P:DNA recombination"/>
    <property type="evidence" value="ECO:0007669"/>
    <property type="project" value="UniProtKB-KW"/>
</dbReference>
<evidence type="ECO:0000313" key="5">
    <source>
        <dbReference type="EMBL" id="GHA30552.1"/>
    </source>
</evidence>
<reference evidence="5" key="1">
    <citation type="journal article" date="2014" name="Int. J. Syst. Evol. Microbiol.">
        <title>Complete genome sequence of Corynebacterium casei LMG S-19264T (=DSM 44701T), isolated from a smear-ripened cheese.</title>
        <authorList>
            <consortium name="US DOE Joint Genome Institute (JGI-PGF)"/>
            <person name="Walter F."/>
            <person name="Albersmeier A."/>
            <person name="Kalinowski J."/>
            <person name="Ruckert C."/>
        </authorList>
    </citation>
    <scope>NUCLEOTIDE SEQUENCE</scope>
    <source>
        <strain evidence="5">KCTC 12719</strain>
    </source>
</reference>
<accession>A0A918SBJ1</accession>
<evidence type="ECO:0000259" key="3">
    <source>
        <dbReference type="Pfam" id="PF13102"/>
    </source>
</evidence>
<evidence type="ECO:0000313" key="6">
    <source>
        <dbReference type="Proteomes" id="UP000610456"/>
    </source>
</evidence>
<proteinExistence type="predicted"/>